<keyword evidence="2" id="KW-1185">Reference proteome</keyword>
<dbReference type="Proteomes" id="UP000566819">
    <property type="component" value="Unassembled WGS sequence"/>
</dbReference>
<protein>
    <recommendedName>
        <fullName evidence="3">Heterokaryon incompatibility domain-containing protein</fullName>
    </recommendedName>
</protein>
<gene>
    <name evidence="1" type="ORF">G7Y89_g2282</name>
</gene>
<organism evidence="1 2">
    <name type="scientific">Cudoniella acicularis</name>
    <dbReference type="NCBI Taxonomy" id="354080"/>
    <lineage>
        <taxon>Eukaryota</taxon>
        <taxon>Fungi</taxon>
        <taxon>Dikarya</taxon>
        <taxon>Ascomycota</taxon>
        <taxon>Pezizomycotina</taxon>
        <taxon>Leotiomycetes</taxon>
        <taxon>Helotiales</taxon>
        <taxon>Tricladiaceae</taxon>
        <taxon>Cudoniella</taxon>
    </lineage>
</organism>
<evidence type="ECO:0000313" key="2">
    <source>
        <dbReference type="Proteomes" id="UP000566819"/>
    </source>
</evidence>
<reference evidence="1 2" key="1">
    <citation type="submission" date="2020-03" db="EMBL/GenBank/DDBJ databases">
        <title>Draft Genome Sequence of Cudoniella acicularis.</title>
        <authorList>
            <person name="Buettner E."/>
            <person name="Kellner H."/>
        </authorList>
    </citation>
    <scope>NUCLEOTIDE SEQUENCE [LARGE SCALE GENOMIC DNA]</scope>
    <source>
        <strain evidence="1 2">DSM 108380</strain>
    </source>
</reference>
<proteinExistence type="predicted"/>
<dbReference type="EMBL" id="JAAMPI010000098">
    <property type="protein sequence ID" value="KAF4635817.1"/>
    <property type="molecule type" value="Genomic_DNA"/>
</dbReference>
<evidence type="ECO:0008006" key="3">
    <source>
        <dbReference type="Google" id="ProtNLM"/>
    </source>
</evidence>
<dbReference type="OrthoDB" id="3564117at2759"/>
<name>A0A8H4W6N0_9HELO</name>
<evidence type="ECO:0000313" key="1">
    <source>
        <dbReference type="EMBL" id="KAF4635817.1"/>
    </source>
</evidence>
<dbReference type="AlphaFoldDB" id="A0A8H4W6N0"/>
<comment type="caution">
    <text evidence="1">The sequence shown here is derived from an EMBL/GenBank/DDBJ whole genome shotgun (WGS) entry which is preliminary data.</text>
</comment>
<sequence>MTEKSTEWRALVIDKVNEEELMRGASRRDVAAHGLPTQTVRLPAEDNSQVSVLSWRWDGEHRAYGSQNVLCAVRIAKQMGIHYLFIDVVSIDQNLSGEEFLRQVMEFSTLYSTIQVIAAYDIAEVRFRNTINRPWIVSKVRLFRCNPNRIVYVGHSDEGGSEDIDGVFDVDCYFFNIWTRGFTFTILGILCNQISMHSIADLKFVIALLSKHILIAYDRMS</sequence>
<accession>A0A8H4W6N0</accession>